<evidence type="ECO:0000313" key="4">
    <source>
        <dbReference type="EMBL" id="MBB3132229.1"/>
    </source>
</evidence>
<gene>
    <name evidence="4" type="ORF">FHS19_006958</name>
</gene>
<dbReference type="InterPro" id="IPR025436">
    <property type="entry name" value="DUF4179"/>
</dbReference>
<keyword evidence="1" id="KW-0472">Membrane</keyword>
<evidence type="ECO:0000259" key="3">
    <source>
        <dbReference type="Pfam" id="PF18705"/>
    </source>
</evidence>
<evidence type="ECO:0000256" key="1">
    <source>
        <dbReference type="SAM" id="Phobius"/>
    </source>
</evidence>
<dbReference type="Gene3D" id="2.60.40.1630">
    <property type="entry name" value="bacillus anthracis domain"/>
    <property type="match status" value="1"/>
</dbReference>
<keyword evidence="1" id="KW-1133">Transmembrane helix</keyword>
<reference evidence="4 5" key="1">
    <citation type="submission" date="2020-08" db="EMBL/GenBank/DDBJ databases">
        <title>Genomic Encyclopedia of Type Strains, Phase III (KMG-III): the genomes of soil and plant-associated and newly described type strains.</title>
        <authorList>
            <person name="Whitman W."/>
        </authorList>
    </citation>
    <scope>NUCLEOTIDE SEQUENCE [LARGE SCALE GENOMIC DNA]</scope>
    <source>
        <strain evidence="4 5">CECT 5831</strain>
    </source>
</reference>
<dbReference type="InterPro" id="IPR040680">
    <property type="entry name" value="DUF5643"/>
</dbReference>
<dbReference type="Pfam" id="PF18705">
    <property type="entry name" value="DUF5643"/>
    <property type="match status" value="1"/>
</dbReference>
<feature type="domain" description="DUF5643" evidence="3">
    <location>
        <begin position="244"/>
        <end position="371"/>
    </location>
</feature>
<feature type="transmembrane region" description="Helical" evidence="1">
    <location>
        <begin position="55"/>
        <end position="75"/>
    </location>
</feature>
<dbReference type="Proteomes" id="UP000517523">
    <property type="component" value="Unassembled WGS sequence"/>
</dbReference>
<keyword evidence="1" id="KW-0812">Transmembrane</keyword>
<dbReference type="RefSeq" id="WP_183587857.1">
    <property type="nucleotide sequence ID" value="NZ_JACHXJ010000014.1"/>
</dbReference>
<proteinExistence type="predicted"/>
<sequence>MSNHSEDKEIMHLKRLIRDTPIEVDLAEKTINRYYSGTNNKKNKRIRQIKLRNKAIVTAASVVAVFALAIGTGFVSPVMASSIKQIPGINTIFQIAGDLGLKTADEKGLAETLDASDSHNNLTLKVPVVVFDGTRVSIGIERETLEQKYLRSNFQEMISDIGLSINGEPISSYAPVNTSNSIDPYTIPGKDNNSAIIQFSDRFNQGGEEFPEKFNLTLNIKVPGIEEPYKIDLPVVENTNDNLVLNPSISRKSGDINLKLEKVEFTPITTAITTRIEIPENLKIATSLPLLGYDILDEKGNKLKLVNGNGWNPTGGNYLIYDSRFEPFNSIPRSITIKTFKYLYKDKNRTQLDLNSNGTPKIEYIPDLEITLPIASK</sequence>
<dbReference type="Gene3D" id="2.60.40.1640">
    <property type="entry name" value="Conserved domain protein"/>
    <property type="match status" value="1"/>
</dbReference>
<protein>
    <recommendedName>
        <fullName evidence="6">DUF4179 domain-containing protein</fullName>
    </recommendedName>
</protein>
<feature type="domain" description="DUF4179" evidence="2">
    <location>
        <begin position="52"/>
        <end position="141"/>
    </location>
</feature>
<dbReference type="Pfam" id="PF13786">
    <property type="entry name" value="DUF4179"/>
    <property type="match status" value="1"/>
</dbReference>
<comment type="caution">
    <text evidence="4">The sequence shown here is derived from an EMBL/GenBank/DDBJ whole genome shotgun (WGS) entry which is preliminary data.</text>
</comment>
<accession>A0A839U462</accession>
<evidence type="ECO:0000259" key="2">
    <source>
        <dbReference type="Pfam" id="PF13786"/>
    </source>
</evidence>
<name>A0A839U462_9BACL</name>
<evidence type="ECO:0000313" key="5">
    <source>
        <dbReference type="Proteomes" id="UP000517523"/>
    </source>
</evidence>
<dbReference type="AlphaFoldDB" id="A0A839U462"/>
<organism evidence="4 5">
    <name type="scientific">Paenibacillus rhizosphaerae</name>
    <dbReference type="NCBI Taxonomy" id="297318"/>
    <lineage>
        <taxon>Bacteria</taxon>
        <taxon>Bacillati</taxon>
        <taxon>Bacillota</taxon>
        <taxon>Bacilli</taxon>
        <taxon>Bacillales</taxon>
        <taxon>Paenibacillaceae</taxon>
        <taxon>Paenibacillus</taxon>
    </lineage>
</organism>
<dbReference type="EMBL" id="JACHXJ010000014">
    <property type="protein sequence ID" value="MBB3132229.1"/>
    <property type="molecule type" value="Genomic_DNA"/>
</dbReference>
<evidence type="ECO:0008006" key="6">
    <source>
        <dbReference type="Google" id="ProtNLM"/>
    </source>
</evidence>